<feature type="transmembrane region" description="Helical" evidence="10">
    <location>
        <begin position="186"/>
        <end position="210"/>
    </location>
</feature>
<evidence type="ECO:0000313" key="12">
    <source>
        <dbReference type="EMBL" id="HGQ77052.1"/>
    </source>
</evidence>
<keyword evidence="7 10" id="KW-0249">Electron transport</keyword>
<evidence type="ECO:0000256" key="10">
    <source>
        <dbReference type="HAMAP-Rule" id="MF_00462"/>
    </source>
</evidence>
<dbReference type="OrthoDB" id="9776359at2"/>
<evidence type="ECO:0000256" key="1">
    <source>
        <dbReference type="ARBA" id="ARBA00022448"/>
    </source>
</evidence>
<sequence>MKNVKLLTTSAPHVRTQDSTRKIMIDVLIALAPATIAATFFFGLYALILSILGMISAELIEFFIMRVLRKDKNFVPNGSAAVTGLLLALNVSVATPWWVLLIGVVFAIAIVKHAFGGLGQNIFNPALAARVFLLVSFPTFMTTWYKPIASFGGWYTDAQTTATPLAILKLQGFSKVMESTNYLDLAFGNVGGCIGETSAILLFIGFLYLVFRGRIKVVIPATYIGSVLLIASIFYTINPERFGSPIFHVLAGGLMLGALFMATDMVTSPMTLKGQAIFGLGCGVVTMLIRYFGGYPEGVSLSILLMNALVPIIDRHTQPRVFGRRKA</sequence>
<evidence type="ECO:0000256" key="2">
    <source>
        <dbReference type="ARBA" id="ARBA00022553"/>
    </source>
</evidence>
<keyword evidence="6 10" id="KW-1278">Translocase</keyword>
<dbReference type="KEGG" id="fng:JM64_01340"/>
<feature type="modified residue" description="FMN phosphoryl threonine" evidence="10">
    <location>
        <position position="163"/>
    </location>
</feature>
<evidence type="ECO:0000313" key="11">
    <source>
        <dbReference type="EMBL" id="ANE40806.1"/>
    </source>
</evidence>
<dbReference type="GO" id="GO:0055085">
    <property type="term" value="P:transmembrane transport"/>
    <property type="evidence" value="ECO:0007669"/>
    <property type="project" value="InterPro"/>
</dbReference>
<keyword evidence="1 10" id="KW-0813">Transport</keyword>
<dbReference type="EC" id="7.-.-.-" evidence="10"/>
<gene>
    <name evidence="10" type="primary">rnfD</name>
    <name evidence="13" type="ORF">ENT72_07275</name>
    <name evidence="12" type="ORF">ENU12_03870</name>
    <name evidence="11" type="ORF">JM64_01340</name>
</gene>
<accession>A0A172T1G4</accession>
<dbReference type="PANTHER" id="PTHR30578:SF0">
    <property type="entry name" value="ION-TRANSLOCATING OXIDOREDUCTASE COMPLEX SUBUNIT D"/>
    <property type="match status" value="1"/>
</dbReference>
<reference evidence="12" key="2">
    <citation type="journal article" date="2020" name="mSystems">
        <title>Genome- and Community-Level Interaction Insights into Carbon Utilization and Element Cycling Functions of Hydrothermarchaeota in Hydrothermal Sediment.</title>
        <authorList>
            <person name="Zhou Z."/>
            <person name="Liu Y."/>
            <person name="Xu W."/>
            <person name="Pan J."/>
            <person name="Luo Z.H."/>
            <person name="Li M."/>
        </authorList>
    </citation>
    <scope>NUCLEOTIDE SEQUENCE [LARGE SCALE GENOMIC DNA]</scope>
    <source>
        <strain evidence="13">SpSt-604</strain>
        <strain evidence="12">SpSt-640</strain>
    </source>
</reference>
<dbReference type="Pfam" id="PF03116">
    <property type="entry name" value="NQR2_RnfD_RnfE"/>
    <property type="match status" value="1"/>
</dbReference>
<keyword evidence="8 10" id="KW-1133">Transmembrane helix</keyword>
<keyword evidence="9 10" id="KW-0472">Membrane</keyword>
<keyword evidence="3 10" id="KW-0285">Flavoprotein</keyword>
<evidence type="ECO:0000256" key="9">
    <source>
        <dbReference type="ARBA" id="ARBA00023136"/>
    </source>
</evidence>
<keyword evidence="10" id="KW-1003">Cell membrane</keyword>
<name>A0A172T1G4_FERPE</name>
<keyword evidence="4 10" id="KW-0288">FMN</keyword>
<organism evidence="11 14">
    <name type="scientific">Fervidobacterium pennivorans</name>
    <dbReference type="NCBI Taxonomy" id="93466"/>
    <lineage>
        <taxon>Bacteria</taxon>
        <taxon>Thermotogati</taxon>
        <taxon>Thermotogota</taxon>
        <taxon>Thermotogae</taxon>
        <taxon>Thermotogales</taxon>
        <taxon>Fervidobacteriaceae</taxon>
        <taxon>Fervidobacterium</taxon>
    </lineage>
</organism>
<comment type="function">
    <text evidence="10">Part of a membrane-bound complex that couples electron transfer with translocation of ions across the membrane.</text>
</comment>
<protein>
    <recommendedName>
        <fullName evidence="10">Ion-translocating oxidoreductase complex subunit D</fullName>
        <ecNumber evidence="10">7.-.-.-</ecNumber>
    </recommendedName>
    <alternativeName>
        <fullName evidence="10">Rnf electron transport complex subunit D</fullName>
    </alternativeName>
</protein>
<dbReference type="AlphaFoldDB" id="A0A172T1G4"/>
<evidence type="ECO:0000256" key="5">
    <source>
        <dbReference type="ARBA" id="ARBA00022692"/>
    </source>
</evidence>
<dbReference type="GO" id="GO:0005886">
    <property type="term" value="C:plasma membrane"/>
    <property type="evidence" value="ECO:0007669"/>
    <property type="project" value="UniProtKB-SubCell"/>
</dbReference>
<evidence type="ECO:0000256" key="7">
    <source>
        <dbReference type="ARBA" id="ARBA00022982"/>
    </source>
</evidence>
<dbReference type="EMBL" id="DTBH01000086">
    <property type="protein sequence ID" value="HGQ77052.1"/>
    <property type="molecule type" value="Genomic_DNA"/>
</dbReference>
<feature type="transmembrane region" description="Helical" evidence="10">
    <location>
        <begin position="127"/>
        <end position="145"/>
    </location>
</feature>
<dbReference type="InterPro" id="IPR011303">
    <property type="entry name" value="RnfD_bac"/>
</dbReference>
<evidence type="ECO:0000313" key="13">
    <source>
        <dbReference type="EMBL" id="HGU42696.1"/>
    </source>
</evidence>
<dbReference type="EMBL" id="CP011393">
    <property type="protein sequence ID" value="ANE40806.1"/>
    <property type="molecule type" value="Genomic_DNA"/>
</dbReference>
<comment type="cofactor">
    <cofactor evidence="10">
        <name>FMN</name>
        <dbReference type="ChEBI" id="CHEBI:58210"/>
    </cofactor>
</comment>
<dbReference type="Proteomes" id="UP000077096">
    <property type="component" value="Chromosome"/>
</dbReference>
<comment type="subunit">
    <text evidence="10">The complex is composed of six subunits: RnfA, RnfB, RnfC, RnfD, RnfE and RnfG.</text>
</comment>
<comment type="subcellular location">
    <subcellularLocation>
        <location evidence="10">Cell membrane</location>
        <topology evidence="10">Multi-pass membrane protein</topology>
    </subcellularLocation>
</comment>
<evidence type="ECO:0000256" key="3">
    <source>
        <dbReference type="ARBA" id="ARBA00022630"/>
    </source>
</evidence>
<keyword evidence="5 10" id="KW-0812">Transmembrane</keyword>
<evidence type="ECO:0000256" key="4">
    <source>
        <dbReference type="ARBA" id="ARBA00022643"/>
    </source>
</evidence>
<feature type="transmembrane region" description="Helical" evidence="10">
    <location>
        <begin position="243"/>
        <end position="262"/>
    </location>
</feature>
<comment type="similarity">
    <text evidence="10">Belongs to the NqrB/RnfD family.</text>
</comment>
<dbReference type="InterPro" id="IPR004338">
    <property type="entry name" value="NqrB/RnfD"/>
</dbReference>
<dbReference type="HAMAP" id="MF_00462">
    <property type="entry name" value="RsxD_RnfD"/>
    <property type="match status" value="1"/>
</dbReference>
<reference evidence="11 14" key="1">
    <citation type="submission" date="2014-08" db="EMBL/GenBank/DDBJ databases">
        <title>Fervidobacterium pennivorans DYC genome.</title>
        <authorList>
            <person name="Wushke S."/>
        </authorList>
    </citation>
    <scope>NUCLEOTIDE SEQUENCE [LARGE SCALE GENOMIC DNA]</scope>
    <source>
        <strain evidence="11 14">DYC</strain>
    </source>
</reference>
<keyword evidence="2 10" id="KW-0597">Phosphoprotein</keyword>
<evidence type="ECO:0000256" key="8">
    <source>
        <dbReference type="ARBA" id="ARBA00022989"/>
    </source>
</evidence>
<proteinExistence type="inferred from homology"/>
<evidence type="ECO:0000313" key="14">
    <source>
        <dbReference type="Proteomes" id="UP000077096"/>
    </source>
</evidence>
<dbReference type="EMBL" id="DSZT01000235">
    <property type="protein sequence ID" value="HGU42696.1"/>
    <property type="molecule type" value="Genomic_DNA"/>
</dbReference>
<evidence type="ECO:0000256" key="6">
    <source>
        <dbReference type="ARBA" id="ARBA00022967"/>
    </source>
</evidence>
<feature type="transmembrane region" description="Helical" evidence="10">
    <location>
        <begin position="23"/>
        <end position="42"/>
    </location>
</feature>
<feature type="transmembrane region" description="Helical" evidence="10">
    <location>
        <begin position="217"/>
        <end position="237"/>
    </location>
</feature>
<dbReference type="NCBIfam" id="TIGR01946">
    <property type="entry name" value="rnfD"/>
    <property type="match status" value="1"/>
</dbReference>
<feature type="transmembrane region" description="Helical" evidence="10">
    <location>
        <begin position="274"/>
        <end position="293"/>
    </location>
</feature>
<dbReference type="PATRIC" id="fig|93466.3.peg.307"/>
<dbReference type="GO" id="GO:0022900">
    <property type="term" value="P:electron transport chain"/>
    <property type="evidence" value="ECO:0007669"/>
    <property type="project" value="UniProtKB-UniRule"/>
</dbReference>
<dbReference type="PANTHER" id="PTHR30578">
    <property type="entry name" value="ELECTRON TRANSPORT COMPLEX PROTEIN RNFD"/>
    <property type="match status" value="1"/>
</dbReference>
<feature type="transmembrane region" description="Helical" evidence="10">
    <location>
        <begin position="97"/>
        <end position="115"/>
    </location>
</feature>